<dbReference type="EMBL" id="JBBPBN010000011">
    <property type="protein sequence ID" value="KAK9029027.1"/>
    <property type="molecule type" value="Genomic_DNA"/>
</dbReference>
<dbReference type="PANTHER" id="PTHR34427:SF5">
    <property type="entry name" value="DUF4283 DOMAIN-CONTAINING PROTEIN"/>
    <property type="match status" value="1"/>
</dbReference>
<accession>A0ABR2SV39</accession>
<sequence>MNAVDLANNRRMDGFTIKVFLDRKTSEMPKSNIINEKGQNVVNPNRAKISRVKDSRTYKEALLNKTRPSSEEVINGNKEGTSEACGRGLIIGGENLAPMSIVINEADTEWLKKCLIGQVSAMYDQDFVQQILQSEGFRVKVSCWIGFYSIIRFEEEEQLEIFWELRDTMLKQWFSDIDTVGNFMESKKLSVWACIQGIPIEVWNESVLVSIGSQWGEVIRLDPDTAERNRLDTAKILIGVKCLSVIPPFASIEVNGVFHKLKIAIAEYDDDRCWIDSKQLNSQVEIHSNSDYNRPGDPCGGDQIGEDFKVMENDATLKPLQDNCDTRGDWLTRAEFSFARKMRSEGKPYQEQNVGDPSKVGYANISRPNKREVSPVVGGPSPNGLVDLLSYCGKLTT</sequence>
<evidence type="ECO:0008006" key="3">
    <source>
        <dbReference type="Google" id="ProtNLM"/>
    </source>
</evidence>
<evidence type="ECO:0000313" key="2">
    <source>
        <dbReference type="Proteomes" id="UP001396334"/>
    </source>
</evidence>
<gene>
    <name evidence="1" type="ORF">V6N11_026156</name>
</gene>
<comment type="caution">
    <text evidence="1">The sequence shown here is derived from an EMBL/GenBank/DDBJ whole genome shotgun (WGS) entry which is preliminary data.</text>
</comment>
<evidence type="ECO:0000313" key="1">
    <source>
        <dbReference type="EMBL" id="KAK9029027.1"/>
    </source>
</evidence>
<reference evidence="1 2" key="1">
    <citation type="journal article" date="2024" name="G3 (Bethesda)">
        <title>Genome assembly of Hibiscus sabdariffa L. provides insights into metabolisms of medicinal natural products.</title>
        <authorList>
            <person name="Kim T."/>
        </authorList>
    </citation>
    <scope>NUCLEOTIDE SEQUENCE [LARGE SCALE GENOMIC DNA]</scope>
    <source>
        <strain evidence="1">TK-2024</strain>
        <tissue evidence="1">Old leaves</tissue>
    </source>
</reference>
<dbReference type="PANTHER" id="PTHR34427">
    <property type="entry name" value="DUF4283 DOMAIN PROTEIN"/>
    <property type="match status" value="1"/>
</dbReference>
<keyword evidence="2" id="KW-1185">Reference proteome</keyword>
<name>A0ABR2SV39_9ROSI</name>
<protein>
    <recommendedName>
        <fullName evidence="3">DUF4283 domain-containing protein</fullName>
    </recommendedName>
</protein>
<dbReference type="Proteomes" id="UP001396334">
    <property type="component" value="Unassembled WGS sequence"/>
</dbReference>
<proteinExistence type="predicted"/>
<organism evidence="1 2">
    <name type="scientific">Hibiscus sabdariffa</name>
    <name type="common">roselle</name>
    <dbReference type="NCBI Taxonomy" id="183260"/>
    <lineage>
        <taxon>Eukaryota</taxon>
        <taxon>Viridiplantae</taxon>
        <taxon>Streptophyta</taxon>
        <taxon>Embryophyta</taxon>
        <taxon>Tracheophyta</taxon>
        <taxon>Spermatophyta</taxon>
        <taxon>Magnoliopsida</taxon>
        <taxon>eudicotyledons</taxon>
        <taxon>Gunneridae</taxon>
        <taxon>Pentapetalae</taxon>
        <taxon>rosids</taxon>
        <taxon>malvids</taxon>
        <taxon>Malvales</taxon>
        <taxon>Malvaceae</taxon>
        <taxon>Malvoideae</taxon>
        <taxon>Hibiscus</taxon>
    </lineage>
</organism>